<evidence type="ECO:0000313" key="7">
    <source>
        <dbReference type="Proteomes" id="UP000613177"/>
    </source>
</evidence>
<dbReference type="PANTHER" id="PTHR23354:SF62">
    <property type="entry name" value="MUSTARD, ISOFORM V"/>
    <property type="match status" value="1"/>
</dbReference>
<dbReference type="PANTHER" id="PTHR23354">
    <property type="entry name" value="NUCLEOLAR PROTEIN 7/ESTROGEN RECEPTOR COACTIVATOR-RELATED"/>
    <property type="match status" value="1"/>
</dbReference>
<sequence length="253" mass="28887">MSTKLNCSILPSSILTPSTIQCTRFYSDVPKRTPFYRKQDPYCASTEMKRFLPKDHRRIIKSATMPLIKPRYYNAPRLLNRSSQTYACLENNLAENLQPWLPSRISVSSKWSLVYSLDQHGASLSTLYNRTSQNRGPCLLVIQDSNDEIFGAYLSEGVHMDTSCYGTGECFLWKQNKTTKMVIVYPWTMNNDYLVYSNGDFFAVGGGQGKFGLWLHSDLTHGYTESCGTFNNPSLTIDSSFECVALEIWDFQY</sequence>
<evidence type="ECO:0000256" key="1">
    <source>
        <dbReference type="ARBA" id="ARBA00004173"/>
    </source>
</evidence>
<dbReference type="Pfam" id="PF07534">
    <property type="entry name" value="TLD"/>
    <property type="match status" value="1"/>
</dbReference>
<dbReference type="AlphaFoldDB" id="A0A8H7VZJ8"/>
<comment type="subcellular location">
    <subcellularLocation>
        <location evidence="1">Mitochondrion</location>
    </subcellularLocation>
</comment>
<dbReference type="EMBL" id="JAEPRE010000094">
    <property type="protein sequence ID" value="KAG2232944.1"/>
    <property type="molecule type" value="Genomic_DNA"/>
</dbReference>
<comment type="similarity">
    <text evidence="2">Belongs to the OXR1 family.</text>
</comment>
<dbReference type="PROSITE" id="PS51886">
    <property type="entry name" value="TLDC"/>
    <property type="match status" value="1"/>
</dbReference>
<evidence type="ECO:0000259" key="5">
    <source>
        <dbReference type="PROSITE" id="PS51886"/>
    </source>
</evidence>
<dbReference type="GO" id="GO:0005739">
    <property type="term" value="C:mitochondrion"/>
    <property type="evidence" value="ECO:0007669"/>
    <property type="project" value="UniProtKB-SubCell"/>
</dbReference>
<comment type="caution">
    <text evidence="6">The sequence shown here is derived from an EMBL/GenBank/DDBJ whole genome shotgun (WGS) entry which is preliminary data.</text>
</comment>
<organism evidence="6 7">
    <name type="scientific">Thamnidium elegans</name>
    <dbReference type="NCBI Taxonomy" id="101142"/>
    <lineage>
        <taxon>Eukaryota</taxon>
        <taxon>Fungi</taxon>
        <taxon>Fungi incertae sedis</taxon>
        <taxon>Mucoromycota</taxon>
        <taxon>Mucoromycotina</taxon>
        <taxon>Mucoromycetes</taxon>
        <taxon>Mucorales</taxon>
        <taxon>Mucorineae</taxon>
        <taxon>Mucoraceae</taxon>
        <taxon>Thamnidium</taxon>
    </lineage>
</organism>
<accession>A0A8H7VZJ8</accession>
<evidence type="ECO:0000256" key="4">
    <source>
        <dbReference type="ARBA" id="ARBA00040604"/>
    </source>
</evidence>
<evidence type="ECO:0000256" key="3">
    <source>
        <dbReference type="ARBA" id="ARBA00023128"/>
    </source>
</evidence>
<dbReference type="GO" id="GO:0006979">
    <property type="term" value="P:response to oxidative stress"/>
    <property type="evidence" value="ECO:0007669"/>
    <property type="project" value="TreeGrafter"/>
</dbReference>
<keyword evidence="7" id="KW-1185">Reference proteome</keyword>
<protein>
    <recommendedName>
        <fullName evidence="4">Oxidation resistance protein 1</fullName>
    </recommendedName>
</protein>
<dbReference type="GO" id="GO:0005634">
    <property type="term" value="C:nucleus"/>
    <property type="evidence" value="ECO:0007669"/>
    <property type="project" value="TreeGrafter"/>
</dbReference>
<proteinExistence type="inferred from homology"/>
<name>A0A8H7VZJ8_9FUNG</name>
<evidence type="ECO:0000313" key="6">
    <source>
        <dbReference type="EMBL" id="KAG2232944.1"/>
    </source>
</evidence>
<gene>
    <name evidence="6" type="ORF">INT48_008037</name>
</gene>
<reference evidence="6" key="1">
    <citation type="submission" date="2021-01" db="EMBL/GenBank/DDBJ databases">
        <title>Metabolic potential, ecology and presence of endohyphal bacteria is reflected in genomic diversity of Mucoromycotina.</title>
        <authorList>
            <person name="Muszewska A."/>
            <person name="Okrasinska A."/>
            <person name="Steczkiewicz K."/>
            <person name="Drgas O."/>
            <person name="Orlowska M."/>
            <person name="Perlinska-Lenart U."/>
            <person name="Aleksandrzak-Piekarczyk T."/>
            <person name="Szatraj K."/>
            <person name="Zielenkiewicz U."/>
            <person name="Pilsyk S."/>
            <person name="Malc E."/>
            <person name="Mieczkowski P."/>
            <person name="Kruszewska J.S."/>
            <person name="Biernat P."/>
            <person name="Pawlowska J."/>
        </authorList>
    </citation>
    <scope>NUCLEOTIDE SEQUENCE</scope>
    <source>
        <strain evidence="6">WA0000018081</strain>
    </source>
</reference>
<dbReference type="SMART" id="SM00584">
    <property type="entry name" value="TLDc"/>
    <property type="match status" value="1"/>
</dbReference>
<evidence type="ECO:0000256" key="2">
    <source>
        <dbReference type="ARBA" id="ARBA00009540"/>
    </source>
</evidence>
<dbReference type="Proteomes" id="UP000613177">
    <property type="component" value="Unassembled WGS sequence"/>
</dbReference>
<dbReference type="InterPro" id="IPR006571">
    <property type="entry name" value="TLDc_dom"/>
</dbReference>
<feature type="domain" description="TLDc" evidence="5">
    <location>
        <begin position="87"/>
        <end position="252"/>
    </location>
</feature>
<keyword evidence="3" id="KW-0496">Mitochondrion</keyword>